<proteinExistence type="predicted"/>
<name>A0A5C4J7M8_9ACTN</name>
<dbReference type="AlphaFoldDB" id="A0A5C4J7M8"/>
<dbReference type="PROSITE" id="PS51257">
    <property type="entry name" value="PROKAR_LIPOPROTEIN"/>
    <property type="match status" value="1"/>
</dbReference>
<gene>
    <name evidence="2" type="ORF">ETD83_24035</name>
</gene>
<feature type="signal peptide" evidence="1">
    <location>
        <begin position="1"/>
        <end position="21"/>
    </location>
</feature>
<evidence type="ECO:0000313" key="2">
    <source>
        <dbReference type="EMBL" id="TMQ94394.1"/>
    </source>
</evidence>
<keyword evidence="1" id="KW-0732">Signal</keyword>
<keyword evidence="3" id="KW-1185">Reference proteome</keyword>
<dbReference type="OrthoDB" id="3479517at2"/>
<evidence type="ECO:0000313" key="3">
    <source>
        <dbReference type="Proteomes" id="UP000309174"/>
    </source>
</evidence>
<feature type="chain" id="PRO_5022964706" description="Lipoprotein" evidence="1">
    <location>
        <begin position="22"/>
        <end position="112"/>
    </location>
</feature>
<dbReference type="Proteomes" id="UP000309174">
    <property type="component" value="Unassembled WGS sequence"/>
</dbReference>
<accession>A0A5C4J7M8</accession>
<evidence type="ECO:0008006" key="4">
    <source>
        <dbReference type="Google" id="ProtNLM"/>
    </source>
</evidence>
<dbReference type="EMBL" id="VCKW01000132">
    <property type="protein sequence ID" value="TMQ94394.1"/>
    <property type="molecule type" value="Genomic_DNA"/>
</dbReference>
<reference evidence="2 3" key="1">
    <citation type="submission" date="2019-05" db="EMBL/GenBank/DDBJ databases">
        <title>Draft genome sequence of Actinomadura sp. 14C53.</title>
        <authorList>
            <person name="Saricaoglu S."/>
            <person name="Isik K."/>
        </authorList>
    </citation>
    <scope>NUCLEOTIDE SEQUENCE [LARGE SCALE GENOMIC DNA]</scope>
    <source>
        <strain evidence="2 3">14C53</strain>
    </source>
</reference>
<organism evidence="2 3">
    <name type="scientific">Actinomadura soli</name>
    <dbReference type="NCBI Taxonomy" id="2508997"/>
    <lineage>
        <taxon>Bacteria</taxon>
        <taxon>Bacillati</taxon>
        <taxon>Actinomycetota</taxon>
        <taxon>Actinomycetes</taxon>
        <taxon>Streptosporangiales</taxon>
        <taxon>Thermomonosporaceae</taxon>
        <taxon>Actinomadura</taxon>
    </lineage>
</organism>
<protein>
    <recommendedName>
        <fullName evidence="4">Lipoprotein</fullName>
    </recommendedName>
</protein>
<dbReference type="RefSeq" id="WP_138647413.1">
    <property type="nucleotide sequence ID" value="NZ_VCKW01000132.1"/>
</dbReference>
<comment type="caution">
    <text evidence="2">The sequence shown here is derived from an EMBL/GenBank/DDBJ whole genome shotgun (WGS) entry which is preliminary data.</text>
</comment>
<sequence length="112" mass="11924">MTRVFTSMVLCLVLAGGPFLAGCSDGAEDRKADCAKISSALAKTPDPTADQVLDALRAIRPGLKDDDLAEQVDTVLASGGKDTMSDEETFRFARATEEIRSTCRRERAALSG</sequence>
<evidence type="ECO:0000256" key="1">
    <source>
        <dbReference type="SAM" id="SignalP"/>
    </source>
</evidence>